<feature type="transmembrane region" description="Helical" evidence="2">
    <location>
        <begin position="21"/>
        <end position="42"/>
    </location>
</feature>
<dbReference type="Proteomes" id="UP001301797">
    <property type="component" value="Chromosome"/>
</dbReference>
<keyword evidence="2" id="KW-1133">Transmembrane helix</keyword>
<evidence type="ECO:0000313" key="3">
    <source>
        <dbReference type="EMBL" id="WOF16477.1"/>
    </source>
</evidence>
<reference evidence="3 4" key="1">
    <citation type="submission" date="2019-09" db="EMBL/GenBank/DDBJ databases">
        <title>The complete genome of Methanoplanus sp. FWC-SCC4.</title>
        <authorList>
            <person name="Chen S.-C."/>
            <person name="Zhou Y.-Z."/>
            <person name="Lai M.-C."/>
        </authorList>
    </citation>
    <scope>NUCLEOTIDE SEQUENCE [LARGE SCALE GENOMIC DNA]</scope>
    <source>
        <strain evidence="3 4">FWC-SCC4</strain>
    </source>
</reference>
<evidence type="ECO:0000313" key="4">
    <source>
        <dbReference type="Proteomes" id="UP001301797"/>
    </source>
</evidence>
<proteinExistence type="predicted"/>
<accession>A0AA97FCE1</accession>
<dbReference type="AlphaFoldDB" id="A0AA97FCE1"/>
<dbReference type="RefSeq" id="WP_317135895.1">
    <property type="nucleotide sequence ID" value="NZ_CP043875.1"/>
</dbReference>
<keyword evidence="2" id="KW-0812">Transmembrane</keyword>
<evidence type="ECO:0000256" key="2">
    <source>
        <dbReference type="SAM" id="Phobius"/>
    </source>
</evidence>
<evidence type="ECO:0000256" key="1">
    <source>
        <dbReference type="SAM" id="MobiDB-lite"/>
    </source>
</evidence>
<organism evidence="3 4">
    <name type="scientific">Methanochimaera problematica</name>
    <dbReference type="NCBI Taxonomy" id="2609417"/>
    <lineage>
        <taxon>Archaea</taxon>
        <taxon>Methanobacteriati</taxon>
        <taxon>Methanobacteriota</taxon>
        <taxon>Stenosarchaea group</taxon>
        <taxon>Methanomicrobia</taxon>
        <taxon>Methanomicrobiales</taxon>
        <taxon>Methanomicrobiaceae</taxon>
        <taxon>Methanochimaera</taxon>
    </lineage>
</organism>
<keyword evidence="4" id="KW-1185">Reference proteome</keyword>
<dbReference type="GeneID" id="85229918"/>
<name>A0AA97FCE1_9EURY</name>
<feature type="transmembrane region" description="Helical" evidence="2">
    <location>
        <begin position="62"/>
        <end position="86"/>
    </location>
</feature>
<keyword evidence="2" id="KW-0472">Membrane</keyword>
<gene>
    <name evidence="3" type="ORF">F1737_07065</name>
</gene>
<dbReference type="KEGG" id="mefw:F1737_07065"/>
<protein>
    <submittedName>
        <fullName evidence="3">Uncharacterized protein</fullName>
    </submittedName>
</protein>
<sequence length="140" mass="15708">MDDENEKNRSVKEPEINGESISGIILTIYLMGLYAGFQIFRMPSMKESVMSWFGLLEYYNSYTFLFCILFLAIFFALCIIPILICASLSEKIKEGSSAGTGNYRNNLIYLDHESEPEDDDSRSDSESGYSDLGGFDIGGD</sequence>
<feature type="region of interest" description="Disordered" evidence="1">
    <location>
        <begin position="114"/>
        <end position="140"/>
    </location>
</feature>
<dbReference type="EMBL" id="CP043875">
    <property type="protein sequence ID" value="WOF16477.1"/>
    <property type="molecule type" value="Genomic_DNA"/>
</dbReference>